<evidence type="ECO:0000256" key="4">
    <source>
        <dbReference type="ARBA" id="ARBA00022475"/>
    </source>
</evidence>
<sequence length="438" mass="45934">MTLSDQIRRIAGRSGRRPGTTAAAVQAGPAPRTPAALTATAEDRLEPDALTVAASPNLPSVAGTSEVPEINVHVEDLNSRYNEAVPDGLHVAAAWGWRVIVVAMLIALVAYVLAFLSEVTIPLLIAVLLTALLLPVTKRLHAWGVNRGLATAITVLGGLAVIAGVLYLIVSSIVSQASTLGANVTTGFNQLAGWLQNGPLHVSATYFNADEWVTRITDWVRTSQDTITTYAGEITSSVGHFLAGFALALFALSYFLHNGPEIFSFVMRFIPRKSRRRVDSAAQNGWHSLSSYVRATILVALADGVGVLIAALIIGVPAAPALATLVFIGAFVPIVGGFVSGFVAVVVALVALGWVKALIMLAAIIAVVEIEGHILQPFLMGRAVKLHPLAVLLAIAVGIILGGIVGALFAVPMLAFAKTFVQHLSDELPNPSSANVVR</sequence>
<evidence type="ECO:0000256" key="8">
    <source>
        <dbReference type="SAM" id="MobiDB-lite"/>
    </source>
</evidence>
<evidence type="ECO:0000256" key="6">
    <source>
        <dbReference type="ARBA" id="ARBA00022989"/>
    </source>
</evidence>
<proteinExistence type="inferred from homology"/>
<keyword evidence="3" id="KW-0813">Transport</keyword>
<comment type="caution">
    <text evidence="10">The sequence shown here is derived from an EMBL/GenBank/DDBJ whole genome shotgun (WGS) entry which is preliminary data.</text>
</comment>
<feature type="region of interest" description="Disordered" evidence="8">
    <location>
        <begin position="1"/>
        <end position="31"/>
    </location>
</feature>
<evidence type="ECO:0000256" key="2">
    <source>
        <dbReference type="ARBA" id="ARBA00009773"/>
    </source>
</evidence>
<organism evidence="10 11">
    <name type="scientific">Microlunatus spumicola</name>
    <dbReference type="NCBI Taxonomy" id="81499"/>
    <lineage>
        <taxon>Bacteria</taxon>
        <taxon>Bacillati</taxon>
        <taxon>Actinomycetota</taxon>
        <taxon>Actinomycetes</taxon>
        <taxon>Propionibacteriales</taxon>
        <taxon>Propionibacteriaceae</taxon>
        <taxon>Microlunatus</taxon>
    </lineage>
</organism>
<feature type="transmembrane region" description="Helical" evidence="9">
    <location>
        <begin position="245"/>
        <end position="270"/>
    </location>
</feature>
<name>A0ABP6Y9F6_9ACTN</name>
<evidence type="ECO:0000256" key="5">
    <source>
        <dbReference type="ARBA" id="ARBA00022692"/>
    </source>
</evidence>
<dbReference type="PANTHER" id="PTHR21716">
    <property type="entry name" value="TRANSMEMBRANE PROTEIN"/>
    <property type="match status" value="1"/>
</dbReference>
<feature type="transmembrane region" description="Helical" evidence="9">
    <location>
        <begin position="95"/>
        <end position="113"/>
    </location>
</feature>
<keyword evidence="6 9" id="KW-1133">Transmembrane helix</keyword>
<dbReference type="EMBL" id="BAAAYR010000005">
    <property type="protein sequence ID" value="GAA3576938.1"/>
    <property type="molecule type" value="Genomic_DNA"/>
</dbReference>
<dbReference type="Proteomes" id="UP001500767">
    <property type="component" value="Unassembled WGS sequence"/>
</dbReference>
<reference evidence="11" key="1">
    <citation type="journal article" date="2019" name="Int. J. Syst. Evol. Microbiol.">
        <title>The Global Catalogue of Microorganisms (GCM) 10K type strain sequencing project: providing services to taxonomists for standard genome sequencing and annotation.</title>
        <authorList>
            <consortium name="The Broad Institute Genomics Platform"/>
            <consortium name="The Broad Institute Genome Sequencing Center for Infectious Disease"/>
            <person name="Wu L."/>
            <person name="Ma J."/>
        </authorList>
    </citation>
    <scope>NUCLEOTIDE SEQUENCE [LARGE SCALE GENOMIC DNA]</scope>
    <source>
        <strain evidence="11">JCM 16540</strain>
    </source>
</reference>
<dbReference type="Pfam" id="PF01594">
    <property type="entry name" value="AI-2E_transport"/>
    <property type="match status" value="1"/>
</dbReference>
<comment type="similarity">
    <text evidence="2">Belongs to the autoinducer-2 exporter (AI-2E) (TC 2.A.86) family.</text>
</comment>
<evidence type="ECO:0000313" key="11">
    <source>
        <dbReference type="Proteomes" id="UP001500767"/>
    </source>
</evidence>
<evidence type="ECO:0000256" key="9">
    <source>
        <dbReference type="SAM" id="Phobius"/>
    </source>
</evidence>
<keyword evidence="4" id="KW-1003">Cell membrane</keyword>
<feature type="transmembrane region" description="Helical" evidence="9">
    <location>
        <begin position="358"/>
        <end position="379"/>
    </location>
</feature>
<comment type="subcellular location">
    <subcellularLocation>
        <location evidence="1">Cell membrane</location>
        <topology evidence="1">Multi-pass membrane protein</topology>
    </subcellularLocation>
</comment>
<keyword evidence="5 9" id="KW-0812">Transmembrane</keyword>
<dbReference type="PANTHER" id="PTHR21716:SF53">
    <property type="entry name" value="PERMEASE PERM-RELATED"/>
    <property type="match status" value="1"/>
</dbReference>
<evidence type="ECO:0000256" key="3">
    <source>
        <dbReference type="ARBA" id="ARBA00022448"/>
    </source>
</evidence>
<gene>
    <name evidence="10" type="ORF">GCM10022197_37690</name>
</gene>
<evidence type="ECO:0000313" key="10">
    <source>
        <dbReference type="EMBL" id="GAA3576938.1"/>
    </source>
</evidence>
<feature type="transmembrane region" description="Helical" evidence="9">
    <location>
        <begin position="119"/>
        <end position="137"/>
    </location>
</feature>
<accession>A0ABP6Y9F6</accession>
<dbReference type="InterPro" id="IPR002549">
    <property type="entry name" value="AI-2E-like"/>
</dbReference>
<feature type="transmembrane region" description="Helical" evidence="9">
    <location>
        <begin position="149"/>
        <end position="170"/>
    </location>
</feature>
<evidence type="ECO:0000256" key="1">
    <source>
        <dbReference type="ARBA" id="ARBA00004651"/>
    </source>
</evidence>
<protein>
    <submittedName>
        <fullName evidence="10">AI-2E family transporter</fullName>
    </submittedName>
</protein>
<dbReference type="RefSeq" id="WP_204911167.1">
    <property type="nucleotide sequence ID" value="NZ_BAAAYR010000005.1"/>
</dbReference>
<feature type="transmembrane region" description="Helical" evidence="9">
    <location>
        <begin position="291"/>
        <end position="316"/>
    </location>
</feature>
<keyword evidence="7 9" id="KW-0472">Membrane</keyword>
<keyword evidence="11" id="KW-1185">Reference proteome</keyword>
<evidence type="ECO:0000256" key="7">
    <source>
        <dbReference type="ARBA" id="ARBA00023136"/>
    </source>
</evidence>
<feature type="transmembrane region" description="Helical" evidence="9">
    <location>
        <begin position="391"/>
        <end position="416"/>
    </location>
</feature>
<feature type="transmembrane region" description="Helical" evidence="9">
    <location>
        <begin position="322"/>
        <end position="351"/>
    </location>
</feature>